<dbReference type="Proteomes" id="UP000442714">
    <property type="component" value="Unassembled WGS sequence"/>
</dbReference>
<keyword evidence="5" id="KW-0560">Oxidoreductase</keyword>
<dbReference type="RefSeq" id="WP_160603489.1">
    <property type="nucleotide sequence ID" value="NZ_WTYX01000001.1"/>
</dbReference>
<gene>
    <name evidence="8" type="ORF">GRI41_04110</name>
</gene>
<dbReference type="Gene3D" id="1.20.140.10">
    <property type="entry name" value="Butyryl-CoA Dehydrogenase, subunit A, domain 3"/>
    <property type="match status" value="1"/>
</dbReference>
<dbReference type="InterPro" id="IPR013786">
    <property type="entry name" value="AcylCoA_DH/ox_N"/>
</dbReference>
<feature type="domain" description="Acyl-CoA dehydrogenase/oxidase C-terminal" evidence="6">
    <location>
        <begin position="204"/>
        <end position="320"/>
    </location>
</feature>
<dbReference type="SUPFAM" id="SSF56645">
    <property type="entry name" value="Acyl-CoA dehydrogenase NM domain-like"/>
    <property type="match status" value="1"/>
</dbReference>
<dbReference type="InterPro" id="IPR009100">
    <property type="entry name" value="AcylCoA_DH/oxidase_NM_dom_sf"/>
</dbReference>
<dbReference type="SUPFAM" id="SSF47203">
    <property type="entry name" value="Acyl-CoA dehydrogenase C-terminal domain-like"/>
    <property type="match status" value="1"/>
</dbReference>
<sequence>MIELSELRDAVQKAFPPDPLTPDRDQSWQLAAEMGWLILELSDEQGGLGMGRDASATLHYELGKSLPAVPLIPALLGLQAVAASTCLAGKEEWIKRVSGGEYTPLNMLPGAAVEQNADGTLSGVIPGYFEADMARQVVAASAAGFLLIPTDAGGITLSEHPLWDPSRRIFSLELNNYQPDPALVIANPQDAGELHDLISPSAQLAIASDSLGAANTLLEMTIEYLKTRRQFDRPLAMFQALKHRVADHKTALEAAEALLWSRAGPTSSMEELGALKALCVRTFRDIAEDAIQLHGGIGLTEEHPCHRFFKRAMLNCTLAGDVDHWEGVAGRALLSSS</sequence>
<dbReference type="InterPro" id="IPR037069">
    <property type="entry name" value="AcylCoA_DH/ox_N_sf"/>
</dbReference>
<keyword evidence="9" id="KW-1185">Reference proteome</keyword>
<feature type="domain" description="Acyl-CoA dehydrogenase/oxidase N-terminal" evidence="7">
    <location>
        <begin position="26"/>
        <end position="100"/>
    </location>
</feature>
<evidence type="ECO:0000256" key="4">
    <source>
        <dbReference type="ARBA" id="ARBA00022827"/>
    </source>
</evidence>
<dbReference type="GO" id="GO:0050660">
    <property type="term" value="F:flavin adenine dinucleotide binding"/>
    <property type="evidence" value="ECO:0007669"/>
    <property type="project" value="InterPro"/>
</dbReference>
<protein>
    <submittedName>
        <fullName evidence="8">Acyl-CoA dehydrogenase</fullName>
    </submittedName>
</protein>
<evidence type="ECO:0000256" key="5">
    <source>
        <dbReference type="ARBA" id="ARBA00023002"/>
    </source>
</evidence>
<dbReference type="EMBL" id="WTYX01000001">
    <property type="protein sequence ID" value="MXO89997.1"/>
    <property type="molecule type" value="Genomic_DNA"/>
</dbReference>
<dbReference type="GO" id="GO:0003995">
    <property type="term" value="F:acyl-CoA dehydrogenase activity"/>
    <property type="evidence" value="ECO:0007669"/>
    <property type="project" value="TreeGrafter"/>
</dbReference>
<dbReference type="InterPro" id="IPR036250">
    <property type="entry name" value="AcylCo_DH-like_C"/>
</dbReference>
<dbReference type="Pfam" id="PF02771">
    <property type="entry name" value="Acyl-CoA_dh_N"/>
    <property type="match status" value="1"/>
</dbReference>
<evidence type="ECO:0000256" key="3">
    <source>
        <dbReference type="ARBA" id="ARBA00022630"/>
    </source>
</evidence>
<keyword evidence="4" id="KW-0274">FAD</keyword>
<dbReference type="Gene3D" id="1.10.540.10">
    <property type="entry name" value="Acyl-CoA dehydrogenase/oxidase, N-terminal domain"/>
    <property type="match status" value="1"/>
</dbReference>
<proteinExistence type="inferred from homology"/>
<reference evidence="8 9" key="1">
    <citation type="submission" date="2019-12" db="EMBL/GenBank/DDBJ databases">
        <title>Genomic-based taxomic classification of the family Erythrobacteraceae.</title>
        <authorList>
            <person name="Xu L."/>
        </authorList>
    </citation>
    <scope>NUCLEOTIDE SEQUENCE [LARGE SCALE GENOMIC DNA]</scope>
    <source>
        <strain evidence="8 9">KCTC 52763</strain>
    </source>
</reference>
<keyword evidence="3" id="KW-0285">Flavoprotein</keyword>
<evidence type="ECO:0000313" key="9">
    <source>
        <dbReference type="Proteomes" id="UP000442714"/>
    </source>
</evidence>
<dbReference type="OrthoDB" id="7328575at2"/>
<dbReference type="Pfam" id="PF00441">
    <property type="entry name" value="Acyl-CoA_dh_1"/>
    <property type="match status" value="1"/>
</dbReference>
<evidence type="ECO:0000259" key="7">
    <source>
        <dbReference type="Pfam" id="PF02771"/>
    </source>
</evidence>
<dbReference type="PANTHER" id="PTHR43884:SF20">
    <property type="entry name" value="ACYL-COA DEHYDROGENASE FADE28"/>
    <property type="match status" value="1"/>
</dbReference>
<dbReference type="AlphaFoldDB" id="A0A844ZT59"/>
<evidence type="ECO:0000256" key="1">
    <source>
        <dbReference type="ARBA" id="ARBA00001974"/>
    </source>
</evidence>
<organism evidence="8 9">
    <name type="scientific">Pontixanthobacter aquaemixtae</name>
    <dbReference type="NCBI Taxonomy" id="1958940"/>
    <lineage>
        <taxon>Bacteria</taxon>
        <taxon>Pseudomonadati</taxon>
        <taxon>Pseudomonadota</taxon>
        <taxon>Alphaproteobacteria</taxon>
        <taxon>Sphingomonadales</taxon>
        <taxon>Erythrobacteraceae</taxon>
        <taxon>Pontixanthobacter</taxon>
    </lineage>
</organism>
<comment type="cofactor">
    <cofactor evidence="1">
        <name>FAD</name>
        <dbReference type="ChEBI" id="CHEBI:57692"/>
    </cofactor>
</comment>
<evidence type="ECO:0000313" key="8">
    <source>
        <dbReference type="EMBL" id="MXO89997.1"/>
    </source>
</evidence>
<evidence type="ECO:0000256" key="2">
    <source>
        <dbReference type="ARBA" id="ARBA00009347"/>
    </source>
</evidence>
<dbReference type="PANTHER" id="PTHR43884">
    <property type="entry name" value="ACYL-COA DEHYDROGENASE"/>
    <property type="match status" value="1"/>
</dbReference>
<accession>A0A844ZT59</accession>
<dbReference type="InterPro" id="IPR009075">
    <property type="entry name" value="AcylCo_DH/oxidase_C"/>
</dbReference>
<comment type="caution">
    <text evidence="8">The sequence shown here is derived from an EMBL/GenBank/DDBJ whole genome shotgun (WGS) entry which is preliminary data.</text>
</comment>
<comment type="similarity">
    <text evidence="2">Belongs to the acyl-CoA dehydrogenase family.</text>
</comment>
<evidence type="ECO:0000259" key="6">
    <source>
        <dbReference type="Pfam" id="PF00441"/>
    </source>
</evidence>
<name>A0A844ZT59_9SPHN</name>